<organism evidence="4">
    <name type="scientific">Gongylonema pulchrum</name>
    <dbReference type="NCBI Taxonomy" id="637853"/>
    <lineage>
        <taxon>Eukaryota</taxon>
        <taxon>Metazoa</taxon>
        <taxon>Ecdysozoa</taxon>
        <taxon>Nematoda</taxon>
        <taxon>Chromadorea</taxon>
        <taxon>Rhabditida</taxon>
        <taxon>Spirurina</taxon>
        <taxon>Spiruromorpha</taxon>
        <taxon>Spiruroidea</taxon>
        <taxon>Gongylonematidae</taxon>
        <taxon>Gongylonema</taxon>
    </lineage>
</organism>
<name>A0A183DP62_9BILA</name>
<proteinExistence type="predicted"/>
<dbReference type="AlphaFoldDB" id="A0A183DP62"/>
<protein>
    <submittedName>
        <fullName evidence="4">Secreted protein</fullName>
    </submittedName>
</protein>
<evidence type="ECO:0000313" key="3">
    <source>
        <dbReference type="Proteomes" id="UP000271098"/>
    </source>
</evidence>
<sequence length="123" mass="13519">MVVEEQTDPVHNPQSRMYILRITLTVLFILVTPCITRAQFESTYDNGDEDHLHAEGQGHPGTENHPVRGRHADDSVERAADSSEISISNEKSQQTSADEDQGGSRGDSTGHTTIARYVQTDGV</sequence>
<evidence type="ECO:0000313" key="2">
    <source>
        <dbReference type="EMBL" id="VDN17531.1"/>
    </source>
</evidence>
<dbReference type="EMBL" id="UYRT01078006">
    <property type="protein sequence ID" value="VDN17531.1"/>
    <property type="molecule type" value="Genomic_DNA"/>
</dbReference>
<feature type="region of interest" description="Disordered" evidence="1">
    <location>
        <begin position="45"/>
        <end position="123"/>
    </location>
</feature>
<evidence type="ECO:0000313" key="4">
    <source>
        <dbReference type="WBParaSite" id="GPUH_0001051601-mRNA-1"/>
    </source>
</evidence>
<dbReference type="WBParaSite" id="GPUH_0001051601-mRNA-1">
    <property type="protein sequence ID" value="GPUH_0001051601-mRNA-1"/>
    <property type="gene ID" value="GPUH_0001051601"/>
</dbReference>
<keyword evidence="3" id="KW-1185">Reference proteome</keyword>
<feature type="compositionally biased region" description="Polar residues" evidence="1">
    <location>
        <begin position="83"/>
        <end position="96"/>
    </location>
</feature>
<dbReference type="Proteomes" id="UP000271098">
    <property type="component" value="Unassembled WGS sequence"/>
</dbReference>
<accession>A0A183DP62</accession>
<reference evidence="4" key="1">
    <citation type="submission" date="2016-06" db="UniProtKB">
        <authorList>
            <consortium name="WormBaseParasite"/>
        </authorList>
    </citation>
    <scope>IDENTIFICATION</scope>
</reference>
<reference evidence="2 3" key="2">
    <citation type="submission" date="2018-11" db="EMBL/GenBank/DDBJ databases">
        <authorList>
            <consortium name="Pathogen Informatics"/>
        </authorList>
    </citation>
    <scope>NUCLEOTIDE SEQUENCE [LARGE SCALE GENOMIC DNA]</scope>
</reference>
<gene>
    <name evidence="2" type="ORF">GPUH_LOCUS10503</name>
</gene>
<evidence type="ECO:0000256" key="1">
    <source>
        <dbReference type="SAM" id="MobiDB-lite"/>
    </source>
</evidence>
<feature type="compositionally biased region" description="Basic and acidic residues" evidence="1">
    <location>
        <begin position="70"/>
        <end position="81"/>
    </location>
</feature>